<dbReference type="InterPro" id="IPR035897">
    <property type="entry name" value="Toll_tir_struct_dom_sf"/>
</dbReference>
<sequence>MDKKIFISYSWGNKEHQDWIVNLGKRLMTDTVDVVLDRWSLKDGHDIHSFMEEMVKSKDIFRVLIVCDKKYKEKADDRQGGVGTETQIISPNLYSNEKQEKFIPIVLERDEDGKPFLPVYLSSRKYIDFSQEEDFEDSYEELLRNILEAPSIPKPKLGTKPPTYITETNVDLSETNSKIRTIENQIKKNDNLNEKYASDFLKVFQDKLWEFNLENSPNNLTAFGELLMETLKNYKPLREDFIKFIDLLTTKKTDFASELIIEFFENKPMYLRPRDERNSWSGPEFDTFKIIFQELFIYTIAVGIKNKDYLFVSELLHSKYFIKDPYRNNQEPSSFPFLYDYHQNLESYMNQTFNKITGFGHYVITNLSDQISKQTLIFSDTLCYCVSYLETDNHYDRWFPATYLYGERNGGFNFFDKLSSRKHFEKVKVLFDVQNENELKKKLEKNKENSGDRIRYGNGGFNRVPFVYELIDINKISIYR</sequence>
<feature type="domain" description="SEFIR" evidence="1">
    <location>
        <begin position="2"/>
        <end position="138"/>
    </location>
</feature>
<organism evidence="2 3">
    <name type="scientific">Rasiella rasia</name>
    <dbReference type="NCBI Taxonomy" id="2744027"/>
    <lineage>
        <taxon>Bacteria</taxon>
        <taxon>Pseudomonadati</taxon>
        <taxon>Bacteroidota</taxon>
        <taxon>Flavobacteriia</taxon>
        <taxon>Flavobacteriales</taxon>
        <taxon>Flavobacteriaceae</taxon>
        <taxon>Rasiella</taxon>
    </lineage>
</organism>
<dbReference type="Pfam" id="PF13676">
    <property type="entry name" value="TIR_2"/>
    <property type="match status" value="1"/>
</dbReference>
<protein>
    <submittedName>
        <fullName evidence="2">TIR domain-containing protein</fullName>
    </submittedName>
</protein>
<dbReference type="InterPro" id="IPR000157">
    <property type="entry name" value="TIR_dom"/>
</dbReference>
<dbReference type="PROSITE" id="PS51534">
    <property type="entry name" value="SEFIR"/>
    <property type="match status" value="1"/>
</dbReference>
<dbReference type="InterPro" id="IPR013568">
    <property type="entry name" value="SEFIR_dom"/>
</dbReference>
<keyword evidence="3" id="KW-1185">Reference proteome</keyword>
<dbReference type="Proteomes" id="UP000505306">
    <property type="component" value="Chromosome"/>
</dbReference>
<evidence type="ECO:0000313" key="2">
    <source>
        <dbReference type="EMBL" id="QIE58643.1"/>
    </source>
</evidence>
<dbReference type="Gene3D" id="3.40.50.10140">
    <property type="entry name" value="Toll/interleukin-1 receptor homology (TIR) domain"/>
    <property type="match status" value="1"/>
</dbReference>
<evidence type="ECO:0000313" key="3">
    <source>
        <dbReference type="Proteomes" id="UP000505306"/>
    </source>
</evidence>
<accession>A0A6G6GJP8</accession>
<reference evidence="2 3" key="1">
    <citation type="submission" date="2020-02" db="EMBL/GenBank/DDBJ databases">
        <title>Complete genome sequence of Flavobacteriaceae bacterium.</title>
        <authorList>
            <person name="Kim S.-J."/>
            <person name="Kim Y.-S."/>
            <person name="Kim K.-H."/>
        </authorList>
    </citation>
    <scope>NUCLEOTIDE SEQUENCE [LARGE SCALE GENOMIC DNA]</scope>
    <source>
        <strain evidence="2 3">RR4-40</strain>
    </source>
</reference>
<dbReference type="KEGG" id="mgel:G5B37_03425"/>
<name>A0A6G6GJP8_9FLAO</name>
<gene>
    <name evidence="2" type="ORF">G5B37_03425</name>
</gene>
<dbReference type="EMBL" id="CP049057">
    <property type="protein sequence ID" value="QIE58643.1"/>
    <property type="molecule type" value="Genomic_DNA"/>
</dbReference>
<proteinExistence type="predicted"/>
<evidence type="ECO:0000259" key="1">
    <source>
        <dbReference type="PROSITE" id="PS51534"/>
    </source>
</evidence>
<dbReference type="AlphaFoldDB" id="A0A6G6GJP8"/>
<dbReference type="GO" id="GO:0007165">
    <property type="term" value="P:signal transduction"/>
    <property type="evidence" value="ECO:0007669"/>
    <property type="project" value="InterPro"/>
</dbReference>
<dbReference type="RefSeq" id="WP_164678676.1">
    <property type="nucleotide sequence ID" value="NZ_CP049057.1"/>
</dbReference>